<name>A0AA47NR05_MERPO</name>
<accession>A0AA47NR05</accession>
<dbReference type="Pfam" id="PF01835">
    <property type="entry name" value="MG2"/>
    <property type="match status" value="1"/>
</dbReference>
<dbReference type="PANTHER" id="PTHR11412:SF83">
    <property type="entry name" value="COMPLEMENT C5"/>
    <property type="match status" value="1"/>
</dbReference>
<evidence type="ECO:0000259" key="2">
    <source>
        <dbReference type="Pfam" id="PF01835"/>
    </source>
</evidence>
<comment type="caution">
    <text evidence="4">The sequence shown here is derived from an EMBL/GenBank/DDBJ whole genome shotgun (WGS) entry which is preliminary data.</text>
</comment>
<evidence type="ECO:0000259" key="3">
    <source>
        <dbReference type="Pfam" id="PF17790"/>
    </source>
</evidence>
<dbReference type="EMBL" id="JAOPHQ010005733">
    <property type="protein sequence ID" value="KAK0134148.1"/>
    <property type="molecule type" value="Genomic_DNA"/>
</dbReference>
<dbReference type="AlphaFoldDB" id="A0AA47NR05"/>
<dbReference type="PANTHER" id="PTHR11412">
    <property type="entry name" value="MACROGLOBULIN / COMPLEMENT"/>
    <property type="match status" value="1"/>
</dbReference>
<dbReference type="Pfam" id="PF17790">
    <property type="entry name" value="MG1"/>
    <property type="match status" value="1"/>
</dbReference>
<dbReference type="InterPro" id="IPR050473">
    <property type="entry name" value="A2M/Complement_sys"/>
</dbReference>
<evidence type="ECO:0000256" key="1">
    <source>
        <dbReference type="SAM" id="SignalP"/>
    </source>
</evidence>
<gene>
    <name evidence="4" type="primary">C5_1</name>
    <name evidence="4" type="ORF">N1851_030287</name>
</gene>
<feature type="signal peptide" evidence="1">
    <location>
        <begin position="1"/>
        <end position="21"/>
    </location>
</feature>
<feature type="chain" id="PRO_5041379489" evidence="1">
    <location>
        <begin position="22"/>
        <end position="198"/>
    </location>
</feature>
<dbReference type="InterPro" id="IPR041425">
    <property type="entry name" value="C3/4/5_MG1"/>
</dbReference>
<evidence type="ECO:0000313" key="5">
    <source>
        <dbReference type="Proteomes" id="UP001174136"/>
    </source>
</evidence>
<keyword evidence="1" id="KW-0732">Signal</keyword>
<dbReference type="Gene3D" id="2.60.40.1930">
    <property type="match status" value="2"/>
</dbReference>
<keyword evidence="5" id="KW-1185">Reference proteome</keyword>
<organism evidence="4 5">
    <name type="scientific">Merluccius polli</name>
    <name type="common">Benguela hake</name>
    <name type="synonym">Merluccius cadenati</name>
    <dbReference type="NCBI Taxonomy" id="89951"/>
    <lineage>
        <taxon>Eukaryota</taxon>
        <taxon>Metazoa</taxon>
        <taxon>Chordata</taxon>
        <taxon>Craniata</taxon>
        <taxon>Vertebrata</taxon>
        <taxon>Euteleostomi</taxon>
        <taxon>Actinopterygii</taxon>
        <taxon>Neopterygii</taxon>
        <taxon>Teleostei</taxon>
        <taxon>Neoteleostei</taxon>
        <taxon>Acanthomorphata</taxon>
        <taxon>Zeiogadaria</taxon>
        <taxon>Gadariae</taxon>
        <taxon>Gadiformes</taxon>
        <taxon>Gadoidei</taxon>
        <taxon>Merlucciidae</taxon>
        <taxon>Merluccius</taxon>
    </lineage>
</organism>
<dbReference type="InterPro" id="IPR002890">
    <property type="entry name" value="MG2"/>
</dbReference>
<dbReference type="GO" id="GO:0004866">
    <property type="term" value="F:endopeptidase inhibitor activity"/>
    <property type="evidence" value="ECO:0007669"/>
    <property type="project" value="InterPro"/>
</dbReference>
<feature type="domain" description="Complement C3/4/5 macroglobulin" evidence="3">
    <location>
        <begin position="24"/>
        <end position="108"/>
    </location>
</feature>
<feature type="domain" description="Macroglobulin" evidence="2">
    <location>
        <begin position="128"/>
        <end position="198"/>
    </location>
</feature>
<protein>
    <submittedName>
        <fullName evidence="4">Complement C5</fullName>
    </submittedName>
</protein>
<reference evidence="4" key="1">
    <citation type="journal article" date="2023" name="Front. Mar. Sci.">
        <title>A new Merluccius polli reference genome to investigate the effects of global change in West African waters.</title>
        <authorList>
            <person name="Mateo J.L."/>
            <person name="Blanco-Fernandez C."/>
            <person name="Garcia-Vazquez E."/>
            <person name="Machado-Schiaffino G."/>
        </authorList>
    </citation>
    <scope>NUCLEOTIDE SEQUENCE</scope>
    <source>
        <strain evidence="4">C29</strain>
        <tissue evidence="4">Fin</tissue>
    </source>
</reference>
<dbReference type="Proteomes" id="UP001174136">
    <property type="component" value="Unassembled WGS sequence"/>
</dbReference>
<proteinExistence type="predicted"/>
<evidence type="ECO:0000313" key="4">
    <source>
        <dbReference type="EMBL" id="KAK0134148.1"/>
    </source>
</evidence>
<sequence>MEIRRRLLLLFFSAVFPKTLSQSPTYLVTAPRFLRLDAVETVLVQLFGYTGEVEVYVTLKSSMALNSVRYTEEKLTLNQNNNYQAAAKVQVIPKDLVKGDTHVIMLVQGPGINDFRLMDISRSNGFMVIQTDKPLYTPEQSVKVRVYSLNQELRPANRKVFLTFKDPDGEKVDILELIDHNNGIPSMQNPFKIPLNAK</sequence>